<evidence type="ECO:0000313" key="2">
    <source>
        <dbReference type="EMBL" id="KAG2492239.1"/>
    </source>
</evidence>
<feature type="compositionally biased region" description="Low complexity" evidence="1">
    <location>
        <begin position="9"/>
        <end position="25"/>
    </location>
</feature>
<proteinExistence type="predicted"/>
<sequence length="730" mass="73664">MPPKGKARGAGPRAPSSGPAASSSPSLLPSGLRAAFVDLPCLVTKLTADTSAIAINTLIELTQLVGLLEQVPLDSPPHAAAMAELLSTQPDTAKAVLRLQAAALREGGEAEGAAAGGGSRGAGGGGGSPCGRQLWVTAAQTVVTRVVRAGTPLPASRHALTVLRFVRAMLRGQPLHALSRRLAAAAAALEGRAGGGGGGGGARGPAGAATAPAAVDRARYAMAMLTRFLSSSARVLLNDAAFAGLLYPEEDAGAPPPELAAAVAAERAAGVEDLARGLAESGVLEHAARVLLLLQARGPHAVRPREDSNQTLPEEVVRILTTLIWHASGRGRNGRLIDSPVLADGSACPPCVSPTASARILSALSGRCLQTAVLVYGVGTLRLVDRGPTYGLPAALQTAGLAMCEVGQRSPGPLILDLLRQLASRSALPPPGPGASLALALRVGRAAVGTLAAELKLQCPPGAATSNEVSIFNPQAVVLPLDAEPEDFTLLLAAAALRCSRGLLPVQNATPQQRERREEWWRLAAAALVQGVHVLDSESLKRLLELVTEPLLKGGQGRSGSDAVWLDLAAALNSGLLSVSTALSLVALRRHDVYGFISLEMFAACDRAAATRDGLGFAMLVTPLLAYGNAEEATLLLDAAASLLSFAGALVDGYDNEPAITGAAAAVLAAAASAAAAGSSASAPAVAAGDAAAALGAAAAMSPGEQLRGLLAYASQLWGLPLPPPLASGR</sequence>
<feature type="region of interest" description="Disordered" evidence="1">
    <location>
        <begin position="1"/>
        <end position="25"/>
    </location>
</feature>
<protein>
    <submittedName>
        <fullName evidence="2">Uncharacterized protein</fullName>
    </submittedName>
</protein>
<dbReference type="EMBL" id="JAEHOE010000046">
    <property type="protein sequence ID" value="KAG2492239.1"/>
    <property type="molecule type" value="Genomic_DNA"/>
</dbReference>
<dbReference type="OrthoDB" id="563561at2759"/>
<keyword evidence="3" id="KW-1185">Reference proteome</keyword>
<dbReference type="AlphaFoldDB" id="A0A835XYU0"/>
<gene>
    <name evidence="2" type="ORF">HYH03_009483</name>
</gene>
<accession>A0A835XYU0</accession>
<reference evidence="2" key="1">
    <citation type="journal article" date="2020" name="bioRxiv">
        <title>Comparative genomics of Chlamydomonas.</title>
        <authorList>
            <person name="Craig R.J."/>
            <person name="Hasan A.R."/>
            <person name="Ness R.W."/>
            <person name="Keightley P.D."/>
        </authorList>
    </citation>
    <scope>NUCLEOTIDE SEQUENCE</scope>
    <source>
        <strain evidence="2">CCAP 11/70</strain>
    </source>
</reference>
<name>A0A835XYU0_9CHLO</name>
<organism evidence="2 3">
    <name type="scientific">Edaphochlamys debaryana</name>
    <dbReference type="NCBI Taxonomy" id="47281"/>
    <lineage>
        <taxon>Eukaryota</taxon>
        <taxon>Viridiplantae</taxon>
        <taxon>Chlorophyta</taxon>
        <taxon>core chlorophytes</taxon>
        <taxon>Chlorophyceae</taxon>
        <taxon>CS clade</taxon>
        <taxon>Chlamydomonadales</taxon>
        <taxon>Chlamydomonadales incertae sedis</taxon>
        <taxon>Edaphochlamys</taxon>
    </lineage>
</organism>
<dbReference type="Proteomes" id="UP000612055">
    <property type="component" value="Unassembled WGS sequence"/>
</dbReference>
<evidence type="ECO:0000256" key="1">
    <source>
        <dbReference type="SAM" id="MobiDB-lite"/>
    </source>
</evidence>
<evidence type="ECO:0000313" key="3">
    <source>
        <dbReference type="Proteomes" id="UP000612055"/>
    </source>
</evidence>
<comment type="caution">
    <text evidence="2">The sequence shown here is derived from an EMBL/GenBank/DDBJ whole genome shotgun (WGS) entry which is preliminary data.</text>
</comment>